<feature type="region of interest" description="Disordered" evidence="1">
    <location>
        <begin position="126"/>
        <end position="148"/>
    </location>
</feature>
<feature type="region of interest" description="Disordered" evidence="1">
    <location>
        <begin position="245"/>
        <end position="397"/>
    </location>
</feature>
<feature type="compositionally biased region" description="Basic and acidic residues" evidence="1">
    <location>
        <begin position="249"/>
        <end position="262"/>
    </location>
</feature>
<reference evidence="2" key="1">
    <citation type="submission" date="2024-07" db="EMBL/GenBank/DDBJ databases">
        <authorList>
            <person name="Bringhurst R.M."/>
            <person name="Homer T.E."/>
        </authorList>
    </citation>
    <scope>NUCLEOTIDE SEQUENCE</scope>
</reference>
<evidence type="ECO:0000313" key="2">
    <source>
        <dbReference type="EMBL" id="XDJ15111.1"/>
    </source>
</evidence>
<feature type="compositionally biased region" description="Basic and acidic residues" evidence="1">
    <location>
        <begin position="357"/>
        <end position="381"/>
    </location>
</feature>
<sequence length="397" mass="45447">MGSAVFKGMGSIKTSSRGNDSTKLDELVDMIVWPKNKYFPFRILPIMPLQVRQVWIKLWAGAKGKEKREVNIPRYAIDFDPNDPETPKKGVKCPYMALAEKFKGQKEKPVRASDFWLFNVIDRDMQEEGPPRKASKPTKEEKKTGFKDINSETWTPVRVARLTMTSINRLQELSEENKVKDKKTGKTAQYDVSDAKYGFDVKLKFKPDAAGTDKYTIDKADGPTKLTDEEQGYLVWNLTEELLDASGRMTEKQAREDVKRMEIIGGEDLDDDEDEEEDEKPKKKKAKSTSLDDDEDDEKPKKKKKKSVSFDEDEEDEKPKKKKKKSSDDDEDEKPKKKKKSSAKEEKPSKVKKKSKSKDEDDEKPKKKKASKEVKGGAKAKDKTKKKAGKKKSSWDD</sequence>
<feature type="compositionally biased region" description="Acidic residues" evidence="1">
    <location>
        <begin position="265"/>
        <end position="278"/>
    </location>
</feature>
<name>A0AB39CDX9_9VIRU</name>
<proteinExistence type="predicted"/>
<organism evidence="2">
    <name type="scientific">Pseudomonas phage HRDY3</name>
    <dbReference type="NCBI Taxonomy" id="3236930"/>
    <lineage>
        <taxon>Viruses</taxon>
    </lineage>
</organism>
<protein>
    <submittedName>
        <fullName evidence="2">Single strand DNA binding protein</fullName>
    </submittedName>
</protein>
<dbReference type="EMBL" id="PQ015379">
    <property type="protein sequence ID" value="XDJ15111.1"/>
    <property type="molecule type" value="Genomic_DNA"/>
</dbReference>
<accession>A0AB39CDX9</accession>
<feature type="compositionally biased region" description="Basic residues" evidence="1">
    <location>
        <begin position="382"/>
        <end position="397"/>
    </location>
</feature>
<evidence type="ECO:0000256" key="1">
    <source>
        <dbReference type="SAM" id="MobiDB-lite"/>
    </source>
</evidence>